<dbReference type="InterPro" id="IPR009004">
    <property type="entry name" value="Transposase_Mu_C"/>
</dbReference>
<dbReference type="EMBL" id="JACHCB010000001">
    <property type="protein sequence ID" value="MBB6107667.1"/>
    <property type="molecule type" value="Genomic_DNA"/>
</dbReference>
<dbReference type="InterPro" id="IPR036397">
    <property type="entry name" value="RNaseH_sf"/>
</dbReference>
<dbReference type="InterPro" id="IPR001584">
    <property type="entry name" value="Integrase_cat-core"/>
</dbReference>
<evidence type="ECO:0000313" key="2">
    <source>
        <dbReference type="EMBL" id="MBB6107667.1"/>
    </source>
</evidence>
<reference evidence="2 3" key="1">
    <citation type="submission" date="2020-08" db="EMBL/GenBank/DDBJ databases">
        <title>Genomic Encyclopedia of Type Strains, Phase IV (KMG-V): Genome sequencing to study the core and pangenomes of soil and plant-associated prokaryotes.</title>
        <authorList>
            <person name="Whitman W."/>
        </authorList>
    </citation>
    <scope>NUCLEOTIDE SEQUENCE [LARGE SCALE GENOMIC DNA]</scope>
    <source>
        <strain evidence="2 3">ANJLi2</strain>
    </source>
</reference>
<proteinExistence type="predicted"/>
<name>A0ABR6PD42_9SPHI</name>
<accession>A0ABR6PD42</accession>
<sequence>MKKKILSINGRVAGIMLYTDIYYLKIEDLTTYFSIPYSIIKDFICEKNKSNILNIGRSNWISLDEIPVSIKEYNSFPTKYEIEALRTILSGKDIDKQGFFKLIKEQLNIELKRSNQYNLMVLRCDLQTNENQIRSISRSYALFNFLKTCKLMNGVDKFLLYNQFKNEDLIYKTNSKVAFLRKYREFLKNDIKAFLHKNIQNHNAQKITPKDEKVIMKKYGDGVKYSMSEILKFVNTDRIIRGKTKISAAAVRRTILNHKSLVAAKLARYGHVALEKVIGHASRIQPMSIGEQYQLDGTRLNFLFCNENGDIGFLYAVVALDVYSKKIVAFSLNEKESFTQYISCLKTSIKKDNFIPYEILTDNFSGLSNDQFLDFENRLSFLGCTVRKHLPGQPMDKGHIENWFHIIGKKYLKRIPGYLGDGLLSGDKDGKPTQEMIQEARKRKNIRTRAEVYTMFENEIINFNSTYVYKNSTPNNLFNDSKAVHVISLDSDGFRYMLFNSTKRFINNQLIKIEINRKRYEYLIWDDQFLLNYLYKEVIVRYDPDNPQIVYIYNKDNFTLLLEVDVHLPYHLAKCNQTKRDELAIFQIANKRKELKSKLKAAKNDFIMNYEDIPLNGLIYTQDSKNVIHSAEEKLILSRTLTKNDKIKRRKVYPILTQYDPSVGEDSFQLLDRYANIKGRGGLL</sequence>
<dbReference type="InterPro" id="IPR012337">
    <property type="entry name" value="RNaseH-like_sf"/>
</dbReference>
<dbReference type="PROSITE" id="PS50994">
    <property type="entry name" value="INTEGRASE"/>
    <property type="match status" value="1"/>
</dbReference>
<dbReference type="SUPFAM" id="SSF50610">
    <property type="entry name" value="mu transposase, C-terminal domain"/>
    <property type="match status" value="1"/>
</dbReference>
<gene>
    <name evidence="2" type="ORF">HDF23_000397</name>
</gene>
<protein>
    <recommendedName>
        <fullName evidence="1">Integrase catalytic domain-containing protein</fullName>
    </recommendedName>
</protein>
<dbReference type="Gene3D" id="3.30.420.10">
    <property type="entry name" value="Ribonuclease H-like superfamily/Ribonuclease H"/>
    <property type="match status" value="1"/>
</dbReference>
<comment type="caution">
    <text evidence="2">The sequence shown here is derived from an EMBL/GenBank/DDBJ whole genome shotgun (WGS) entry which is preliminary data.</text>
</comment>
<feature type="domain" description="Integrase catalytic" evidence="1">
    <location>
        <begin position="282"/>
        <end position="465"/>
    </location>
</feature>
<organism evidence="2 3">
    <name type="scientific">Mucilaginibacter lappiensis</name>
    <dbReference type="NCBI Taxonomy" id="354630"/>
    <lineage>
        <taxon>Bacteria</taxon>
        <taxon>Pseudomonadati</taxon>
        <taxon>Bacteroidota</taxon>
        <taxon>Sphingobacteriia</taxon>
        <taxon>Sphingobacteriales</taxon>
        <taxon>Sphingobacteriaceae</taxon>
        <taxon>Mucilaginibacter</taxon>
    </lineage>
</organism>
<keyword evidence="3" id="KW-1185">Reference proteome</keyword>
<dbReference type="Proteomes" id="UP000541583">
    <property type="component" value="Unassembled WGS sequence"/>
</dbReference>
<dbReference type="SUPFAM" id="SSF53098">
    <property type="entry name" value="Ribonuclease H-like"/>
    <property type="match status" value="1"/>
</dbReference>
<evidence type="ECO:0000313" key="3">
    <source>
        <dbReference type="Proteomes" id="UP000541583"/>
    </source>
</evidence>
<dbReference type="RefSeq" id="WP_175614016.1">
    <property type="nucleotide sequence ID" value="NZ_FTMG01000001.1"/>
</dbReference>
<evidence type="ECO:0000259" key="1">
    <source>
        <dbReference type="PROSITE" id="PS50994"/>
    </source>
</evidence>